<evidence type="ECO:0000256" key="5">
    <source>
        <dbReference type="ARBA" id="ARBA00022801"/>
    </source>
</evidence>
<comment type="subcellular location">
    <subcellularLocation>
        <location evidence="1">Cell membrane</location>
        <topology evidence="1">Multi-pass membrane protein</topology>
    </subcellularLocation>
</comment>
<feature type="transmembrane region" description="Helical" evidence="8">
    <location>
        <begin position="164"/>
        <end position="182"/>
    </location>
</feature>
<keyword evidence="3" id="KW-0645">Protease</keyword>
<evidence type="ECO:0000256" key="6">
    <source>
        <dbReference type="ARBA" id="ARBA00022989"/>
    </source>
</evidence>
<dbReference type="InterPro" id="IPR019127">
    <property type="entry name" value="Exosortase"/>
</dbReference>
<dbReference type="NCBIfam" id="TIGR04128">
    <property type="entry name" value="exoso_Fjoh_1448"/>
    <property type="match status" value="1"/>
</dbReference>
<evidence type="ECO:0000256" key="2">
    <source>
        <dbReference type="ARBA" id="ARBA00022475"/>
    </source>
</evidence>
<gene>
    <name evidence="9" type="ORF">SAMN06265376_11132</name>
</gene>
<dbReference type="InterPro" id="IPR026392">
    <property type="entry name" value="Exo/Archaeosortase_dom"/>
</dbReference>
<dbReference type="Proteomes" id="UP000198379">
    <property type="component" value="Unassembled WGS sequence"/>
</dbReference>
<dbReference type="Pfam" id="PF09721">
    <property type="entry name" value="Exosortase_EpsH"/>
    <property type="match status" value="1"/>
</dbReference>
<accession>A0A239DKB0</accession>
<feature type="transmembrane region" description="Helical" evidence="8">
    <location>
        <begin position="94"/>
        <end position="119"/>
    </location>
</feature>
<protein>
    <submittedName>
        <fullName evidence="9">Exosortase family protein XrtF</fullName>
    </submittedName>
</protein>
<evidence type="ECO:0000256" key="1">
    <source>
        <dbReference type="ARBA" id="ARBA00004651"/>
    </source>
</evidence>
<keyword evidence="2" id="KW-1003">Cell membrane</keyword>
<evidence type="ECO:0000256" key="7">
    <source>
        <dbReference type="ARBA" id="ARBA00023136"/>
    </source>
</evidence>
<dbReference type="GO" id="GO:0006508">
    <property type="term" value="P:proteolysis"/>
    <property type="evidence" value="ECO:0007669"/>
    <property type="project" value="UniProtKB-KW"/>
</dbReference>
<evidence type="ECO:0000256" key="8">
    <source>
        <dbReference type="SAM" id="Phobius"/>
    </source>
</evidence>
<organism evidence="9 10">
    <name type="scientific">Dokdonia pacifica</name>
    <dbReference type="NCBI Taxonomy" id="1627892"/>
    <lineage>
        <taxon>Bacteria</taxon>
        <taxon>Pseudomonadati</taxon>
        <taxon>Bacteroidota</taxon>
        <taxon>Flavobacteriia</taxon>
        <taxon>Flavobacteriales</taxon>
        <taxon>Flavobacteriaceae</taxon>
        <taxon>Dokdonia</taxon>
    </lineage>
</organism>
<reference evidence="9 10" key="1">
    <citation type="submission" date="2017-06" db="EMBL/GenBank/DDBJ databases">
        <authorList>
            <person name="Kim H.J."/>
            <person name="Triplett B.A."/>
        </authorList>
    </citation>
    <scope>NUCLEOTIDE SEQUENCE [LARGE SCALE GENOMIC DNA]</scope>
    <source>
        <strain evidence="9 10">DSM 25597</strain>
    </source>
</reference>
<evidence type="ECO:0000256" key="4">
    <source>
        <dbReference type="ARBA" id="ARBA00022692"/>
    </source>
</evidence>
<keyword evidence="5" id="KW-0378">Hydrolase</keyword>
<dbReference type="EMBL" id="FZNY01000011">
    <property type="protein sequence ID" value="SNS32133.1"/>
    <property type="molecule type" value="Genomic_DNA"/>
</dbReference>
<keyword evidence="7 8" id="KW-0472">Membrane</keyword>
<dbReference type="NCBIfam" id="TIGR04178">
    <property type="entry name" value="exo_archaeo"/>
    <property type="match status" value="1"/>
</dbReference>
<name>A0A239DKB0_9FLAO</name>
<keyword evidence="6 8" id="KW-1133">Transmembrane helix</keyword>
<feature type="transmembrane region" description="Helical" evidence="8">
    <location>
        <begin position="21"/>
        <end position="42"/>
    </location>
</feature>
<evidence type="ECO:0000313" key="9">
    <source>
        <dbReference type="EMBL" id="SNS32133.1"/>
    </source>
</evidence>
<evidence type="ECO:0000256" key="3">
    <source>
        <dbReference type="ARBA" id="ARBA00022670"/>
    </source>
</evidence>
<evidence type="ECO:0000313" key="10">
    <source>
        <dbReference type="Proteomes" id="UP000198379"/>
    </source>
</evidence>
<proteinExistence type="predicted"/>
<sequence length="191" mass="22004">MYFWEINLNNLFKLIIKYKSVLRFILTFIGSYFVLVLLYNLYLTYGASKIYYPDIITHTVAKQSESIINSLGYDMKVVPSKVEPAMNLTINNKVLARVIEGCNAVSVMLLFTSFMLAFFDGWKRTLLFILGGIALIYAMNVTRIALLTVGIYEYPEYTELLHGTIFPAVIYGTVFLLWLGWIRSYKKQPKS</sequence>
<keyword evidence="10" id="KW-1185">Reference proteome</keyword>
<dbReference type="InterPro" id="IPR026323">
    <property type="entry name" value="Exosortase-related_prot_XrtF"/>
</dbReference>
<dbReference type="GO" id="GO:0008233">
    <property type="term" value="F:peptidase activity"/>
    <property type="evidence" value="ECO:0007669"/>
    <property type="project" value="UniProtKB-KW"/>
</dbReference>
<feature type="transmembrane region" description="Helical" evidence="8">
    <location>
        <begin position="126"/>
        <end position="152"/>
    </location>
</feature>
<dbReference type="GO" id="GO:0005886">
    <property type="term" value="C:plasma membrane"/>
    <property type="evidence" value="ECO:0007669"/>
    <property type="project" value="UniProtKB-SubCell"/>
</dbReference>
<dbReference type="AlphaFoldDB" id="A0A239DKB0"/>
<keyword evidence="4 8" id="KW-0812">Transmembrane</keyword>